<dbReference type="SUPFAM" id="SSF52833">
    <property type="entry name" value="Thioredoxin-like"/>
    <property type="match status" value="1"/>
</dbReference>
<evidence type="ECO:0000259" key="1">
    <source>
        <dbReference type="PROSITE" id="PS51352"/>
    </source>
</evidence>
<dbReference type="PROSITE" id="PS51352">
    <property type="entry name" value="THIOREDOXIN_2"/>
    <property type="match status" value="1"/>
</dbReference>
<gene>
    <name evidence="2" type="ORF">JHL15_18625</name>
</gene>
<dbReference type="InterPro" id="IPR013740">
    <property type="entry name" value="Redoxin"/>
</dbReference>
<dbReference type="InterPro" id="IPR013766">
    <property type="entry name" value="Thioredoxin_domain"/>
</dbReference>
<dbReference type="Proteomes" id="UP000628669">
    <property type="component" value="Unassembled WGS sequence"/>
</dbReference>
<feature type="domain" description="Thioredoxin" evidence="1">
    <location>
        <begin position="230"/>
        <end position="368"/>
    </location>
</feature>
<protein>
    <submittedName>
        <fullName evidence="2">TlpA family protein disulfide reductase</fullName>
    </submittedName>
</protein>
<accession>A0ABS1FZB9</accession>
<comment type="caution">
    <text evidence="2">The sequence shown here is derived from an EMBL/GenBank/DDBJ whole genome shotgun (WGS) entry which is preliminary data.</text>
</comment>
<dbReference type="CDD" id="cd02966">
    <property type="entry name" value="TlpA_like_family"/>
    <property type="match status" value="1"/>
</dbReference>
<dbReference type="PANTHER" id="PTHR42852">
    <property type="entry name" value="THIOL:DISULFIDE INTERCHANGE PROTEIN DSBE"/>
    <property type="match status" value="1"/>
</dbReference>
<evidence type="ECO:0000313" key="2">
    <source>
        <dbReference type="EMBL" id="MBK1897788.1"/>
    </source>
</evidence>
<dbReference type="InterPro" id="IPR036249">
    <property type="entry name" value="Thioredoxin-like_sf"/>
</dbReference>
<evidence type="ECO:0000313" key="3">
    <source>
        <dbReference type="Proteomes" id="UP000628669"/>
    </source>
</evidence>
<dbReference type="PANTHER" id="PTHR42852:SF13">
    <property type="entry name" value="PROTEIN DIPZ"/>
    <property type="match status" value="1"/>
</dbReference>
<keyword evidence="3" id="KW-1185">Reference proteome</keyword>
<dbReference type="Pfam" id="PF08534">
    <property type="entry name" value="Redoxin"/>
    <property type="match status" value="1"/>
</dbReference>
<proteinExistence type="predicted"/>
<dbReference type="Gene3D" id="3.40.30.10">
    <property type="entry name" value="Glutaredoxin"/>
    <property type="match status" value="1"/>
</dbReference>
<name>A0ABS1FZB9_9FLAO</name>
<dbReference type="EMBL" id="JAENHK010000010">
    <property type="protein sequence ID" value="MBK1897788.1"/>
    <property type="molecule type" value="Genomic_DNA"/>
</dbReference>
<dbReference type="InterPro" id="IPR050553">
    <property type="entry name" value="Thioredoxin_ResA/DsbE_sf"/>
</dbReference>
<reference evidence="3" key="1">
    <citation type="submission" date="2021-01" db="EMBL/GenBank/DDBJ databases">
        <title>Genome public.</title>
        <authorList>
            <person name="Liu C."/>
            <person name="Sun Q."/>
        </authorList>
    </citation>
    <scope>NUCLEOTIDE SEQUENCE [LARGE SCALE GENOMIC DNA]</scope>
    <source>
        <strain evidence="3">YIM B02567</strain>
    </source>
</reference>
<sequence>MKRISQIVLLLSFSLAYSQTNFKMEISAPDFEKDSISIGPIMGMGGIHTLYKFVVNQDKNVRFMKSFNSAFIRINDQNVMTGQIDYPQPILFSYFNTVENGAYGSDVFFIESGNYKIKINNKNMDFTPDSDTPTNIEYKKLKKQLEIADKKLKPFVDNNPINIEYKEKLLRNYILKNKNSYVAFWEIVSDYSKYGFNRSYVENMPLFSKKIKETFSYQEFDKILKLENSTNVGATFPDLKLNSTDKISKSSFSDYKLTLIDYWATTCKPCIKDLPKLVSLHENYKSKGVQFISVADDTVKDRMDRANKILGENKVTWKNYFDLNKEFPAKLHATGYPLQILVDQNGKIIARKFGELDQIAAEIEKHIQ</sequence>
<dbReference type="RefSeq" id="WP_200248207.1">
    <property type="nucleotide sequence ID" value="NZ_JAENHK010000010.1"/>
</dbReference>
<organism evidence="2 3">
    <name type="scientific">Chryseobacterium paridis</name>
    <dbReference type="NCBI Taxonomy" id="2800328"/>
    <lineage>
        <taxon>Bacteria</taxon>
        <taxon>Pseudomonadati</taxon>
        <taxon>Bacteroidota</taxon>
        <taxon>Flavobacteriia</taxon>
        <taxon>Flavobacteriales</taxon>
        <taxon>Weeksellaceae</taxon>
        <taxon>Chryseobacterium group</taxon>
        <taxon>Chryseobacterium</taxon>
    </lineage>
</organism>